<dbReference type="SUPFAM" id="SSF89550">
    <property type="entry name" value="PHP domain-like"/>
    <property type="match status" value="1"/>
</dbReference>
<evidence type="ECO:0000256" key="6">
    <source>
        <dbReference type="ARBA" id="ARBA00023102"/>
    </source>
</evidence>
<dbReference type="Proteomes" id="UP000187404">
    <property type="component" value="Unassembled WGS sequence"/>
</dbReference>
<evidence type="ECO:0000256" key="2">
    <source>
        <dbReference type="ARBA" id="ARBA00009152"/>
    </source>
</evidence>
<keyword evidence="4 8" id="KW-0028">Amino-acid biosynthesis</keyword>
<dbReference type="GO" id="GO:0005737">
    <property type="term" value="C:cytoplasm"/>
    <property type="evidence" value="ECO:0007669"/>
    <property type="project" value="TreeGrafter"/>
</dbReference>
<dbReference type="GO" id="GO:0004401">
    <property type="term" value="F:histidinol-phosphatase activity"/>
    <property type="evidence" value="ECO:0007669"/>
    <property type="project" value="UniProtKB-UniRule"/>
</dbReference>
<comment type="pathway">
    <text evidence="1 8">Amino-acid biosynthesis; L-histidine biosynthesis; L-histidine from 5-phospho-alpha-D-ribose 1-diphosphate: step 8/9.</text>
</comment>
<dbReference type="InterPro" id="IPR004013">
    <property type="entry name" value="PHP_dom"/>
</dbReference>
<evidence type="ECO:0000256" key="7">
    <source>
        <dbReference type="ARBA" id="ARBA00049158"/>
    </source>
</evidence>
<dbReference type="Gene3D" id="3.20.20.140">
    <property type="entry name" value="Metal-dependent hydrolases"/>
    <property type="match status" value="1"/>
</dbReference>
<dbReference type="STRING" id="1261640.BHK98_04815"/>
<keyword evidence="11" id="KW-1185">Reference proteome</keyword>
<comment type="catalytic activity">
    <reaction evidence="7 8">
        <text>L-histidinol phosphate + H2O = L-histidinol + phosphate</text>
        <dbReference type="Rhea" id="RHEA:14465"/>
        <dbReference type="ChEBI" id="CHEBI:15377"/>
        <dbReference type="ChEBI" id="CHEBI:43474"/>
        <dbReference type="ChEBI" id="CHEBI:57699"/>
        <dbReference type="ChEBI" id="CHEBI:57980"/>
        <dbReference type="EC" id="3.1.3.15"/>
    </reaction>
</comment>
<dbReference type="GO" id="GO:0000105">
    <property type="term" value="P:L-histidine biosynthetic process"/>
    <property type="evidence" value="ECO:0007669"/>
    <property type="project" value="UniProtKB-UniRule"/>
</dbReference>
<reference evidence="10 11" key="1">
    <citation type="journal article" date="2016" name="Appl. Environ. Microbiol.">
        <title>Function and Phylogeny of Bacterial Butyryl Coenzyme A:Acetate Transferases and Their Diversity in the Proximal Colon of Swine.</title>
        <authorList>
            <person name="Trachsel J."/>
            <person name="Bayles D.O."/>
            <person name="Looft T."/>
            <person name="Levine U.Y."/>
            <person name="Allen H.K."/>
        </authorList>
    </citation>
    <scope>NUCLEOTIDE SEQUENCE [LARGE SCALE GENOMIC DNA]</scope>
    <source>
        <strain evidence="10 11">68-3-10</strain>
    </source>
</reference>
<feature type="domain" description="PHP" evidence="9">
    <location>
        <begin position="12"/>
        <end position="204"/>
    </location>
</feature>
<evidence type="ECO:0000256" key="1">
    <source>
        <dbReference type="ARBA" id="ARBA00004970"/>
    </source>
</evidence>
<sequence>MRILNADGRWNLHTHTKYCDGKDEPEALVRRAIELGFTKLGFSGHGYAPYDTDVCMSPEGTVQYRNEILGLKEKYRGQIRILLGIEKDFYGEPDDFPYDFVIGSVHYLRKNGVYMCVEDTPERLIRQTEELFDGDYRAVVEQYYDTAAQVVEKTGCDIVGHFDIVTKFNRGNRFFDEDSEWYRRTALRALREAARSRPVFEINTGAMARGYMDRPYPARFLLDEIDRLDCPVLLSSDCHSAAMLDYGFDALRRTPG</sequence>
<comment type="caution">
    <text evidence="10">The sequence shown here is derived from an EMBL/GenBank/DDBJ whole genome shotgun (WGS) entry which is preliminary data.</text>
</comment>
<proteinExistence type="inferred from homology"/>
<dbReference type="NCBIfam" id="TIGR01856">
    <property type="entry name" value="hisJ_fam"/>
    <property type="match status" value="1"/>
</dbReference>
<keyword evidence="6 8" id="KW-0368">Histidine biosynthesis</keyword>
<dbReference type="Pfam" id="PF02811">
    <property type="entry name" value="PHP"/>
    <property type="match status" value="1"/>
</dbReference>
<dbReference type="OrthoDB" id="9775255at2"/>
<evidence type="ECO:0000313" key="11">
    <source>
        <dbReference type="Proteomes" id="UP000187404"/>
    </source>
</evidence>
<dbReference type="InterPro" id="IPR010140">
    <property type="entry name" value="Histidinol_P_phosphatase_HisJ"/>
</dbReference>
<dbReference type="RefSeq" id="WP_075712437.1">
    <property type="nucleotide sequence ID" value="NZ_MJIE01000001.1"/>
</dbReference>
<dbReference type="EC" id="3.1.3.15" evidence="3 8"/>
<evidence type="ECO:0000313" key="10">
    <source>
        <dbReference type="EMBL" id="OLR55442.1"/>
    </source>
</evidence>
<protein>
    <recommendedName>
        <fullName evidence="3 8">Histidinol-phosphatase</fullName>
        <shortName evidence="8">HolPase</shortName>
        <ecNumber evidence="3 8">3.1.3.15</ecNumber>
    </recommendedName>
</protein>
<dbReference type="PANTHER" id="PTHR21039">
    <property type="entry name" value="HISTIDINOL PHOSPHATASE-RELATED"/>
    <property type="match status" value="1"/>
</dbReference>
<evidence type="ECO:0000256" key="5">
    <source>
        <dbReference type="ARBA" id="ARBA00022801"/>
    </source>
</evidence>
<accession>A0A1Q9JGW8</accession>
<dbReference type="UniPathway" id="UPA00031">
    <property type="reaction ID" value="UER00013"/>
</dbReference>
<evidence type="ECO:0000259" key="9">
    <source>
        <dbReference type="Pfam" id="PF02811"/>
    </source>
</evidence>
<evidence type="ECO:0000256" key="3">
    <source>
        <dbReference type="ARBA" id="ARBA00013085"/>
    </source>
</evidence>
<dbReference type="AlphaFoldDB" id="A0A1Q9JGW8"/>
<dbReference type="PANTHER" id="PTHR21039:SF0">
    <property type="entry name" value="HISTIDINOL-PHOSPHATASE"/>
    <property type="match status" value="1"/>
</dbReference>
<dbReference type="InterPro" id="IPR016195">
    <property type="entry name" value="Pol/histidinol_Pase-like"/>
</dbReference>
<dbReference type="EMBL" id="MJIE01000001">
    <property type="protein sequence ID" value="OLR55442.1"/>
    <property type="molecule type" value="Genomic_DNA"/>
</dbReference>
<keyword evidence="5 8" id="KW-0378">Hydrolase</keyword>
<evidence type="ECO:0000256" key="4">
    <source>
        <dbReference type="ARBA" id="ARBA00022605"/>
    </source>
</evidence>
<dbReference type="CDD" id="cd12110">
    <property type="entry name" value="PHP_HisPPase_Hisj_like"/>
    <property type="match status" value="1"/>
</dbReference>
<name>A0A1Q9JGW8_9FIRM</name>
<gene>
    <name evidence="10" type="ORF">BHK98_04815</name>
</gene>
<comment type="similarity">
    <text evidence="2 8">Belongs to the PHP hydrolase family. HisK subfamily.</text>
</comment>
<evidence type="ECO:0000256" key="8">
    <source>
        <dbReference type="RuleBase" id="RU366003"/>
    </source>
</evidence>
<organism evidence="10 11">
    <name type="scientific">Hornefia porci</name>
    <dbReference type="NCBI Taxonomy" id="2652292"/>
    <lineage>
        <taxon>Bacteria</taxon>
        <taxon>Bacillati</taxon>
        <taxon>Bacillota</taxon>
        <taxon>Clostridia</taxon>
        <taxon>Peptostreptococcales</taxon>
        <taxon>Anaerovoracaceae</taxon>
        <taxon>Hornefia</taxon>
    </lineage>
</organism>